<comment type="caution">
    <text evidence="7">The sequence shown here is derived from an EMBL/GenBank/DDBJ whole genome shotgun (WGS) entry which is preliminary data.</text>
</comment>
<keyword evidence="5" id="KW-0732">Signal</keyword>
<feature type="chain" id="PRO_5046060593" evidence="5">
    <location>
        <begin position="25"/>
        <end position="220"/>
    </location>
</feature>
<feature type="signal peptide" evidence="5">
    <location>
        <begin position="1"/>
        <end position="24"/>
    </location>
</feature>
<dbReference type="PRINTS" id="PR01021">
    <property type="entry name" value="OMPADOMAIN"/>
</dbReference>
<sequence>MRMKHLKMSLAGSALLALGACSDAGIGDAFFDEAGGYLDDGSFGNATMNNTLVQNGTINYVIDLNERFAAAVPTTVNFEFNSSTLDGAARAAVRQQAHFMAQFPEVRFRVYGHTDLVGSDAANKRLGKRRAEAVVAELARNGISRSRLEALVSYGEQRPLIVTEERERRNRRTVTEVSGFVSKSALVMDSRYAEIIHREYISSATAPSDLVDFGQSLIEE</sequence>
<dbReference type="Gene3D" id="3.30.1330.60">
    <property type="entry name" value="OmpA-like domain"/>
    <property type="match status" value="1"/>
</dbReference>
<dbReference type="InterPro" id="IPR006664">
    <property type="entry name" value="OMP_bac"/>
</dbReference>
<dbReference type="InterPro" id="IPR036737">
    <property type="entry name" value="OmpA-like_sf"/>
</dbReference>
<dbReference type="PROSITE" id="PS51123">
    <property type="entry name" value="OMPA_2"/>
    <property type="match status" value="1"/>
</dbReference>
<evidence type="ECO:0000259" key="6">
    <source>
        <dbReference type="PROSITE" id="PS51123"/>
    </source>
</evidence>
<accession>A0ABP7K880</accession>
<gene>
    <name evidence="7" type="ORF">GCM10022404_18770</name>
</gene>
<evidence type="ECO:0000256" key="2">
    <source>
        <dbReference type="ARBA" id="ARBA00023136"/>
    </source>
</evidence>
<dbReference type="PROSITE" id="PS51257">
    <property type="entry name" value="PROKAR_LIPOPROTEIN"/>
    <property type="match status" value="1"/>
</dbReference>
<dbReference type="InterPro" id="IPR006665">
    <property type="entry name" value="OmpA-like"/>
</dbReference>
<dbReference type="Pfam" id="PF00691">
    <property type="entry name" value="OmpA"/>
    <property type="match status" value="1"/>
</dbReference>
<dbReference type="Proteomes" id="UP001399917">
    <property type="component" value="Unassembled WGS sequence"/>
</dbReference>
<keyword evidence="8" id="KW-1185">Reference proteome</keyword>
<proteinExistence type="predicted"/>
<evidence type="ECO:0000313" key="8">
    <source>
        <dbReference type="Proteomes" id="UP001399917"/>
    </source>
</evidence>
<feature type="domain" description="OmpA-like" evidence="6">
    <location>
        <begin position="65"/>
        <end position="181"/>
    </location>
</feature>
<dbReference type="PANTHER" id="PTHR30329">
    <property type="entry name" value="STATOR ELEMENT OF FLAGELLAR MOTOR COMPLEX"/>
    <property type="match status" value="1"/>
</dbReference>
<reference evidence="8" key="1">
    <citation type="journal article" date="2019" name="Int. J. Syst. Evol. Microbiol.">
        <title>The Global Catalogue of Microorganisms (GCM) 10K type strain sequencing project: providing services to taxonomists for standard genome sequencing and annotation.</title>
        <authorList>
            <consortium name="The Broad Institute Genomics Platform"/>
            <consortium name="The Broad Institute Genome Sequencing Center for Infectious Disease"/>
            <person name="Wu L."/>
            <person name="Ma J."/>
        </authorList>
    </citation>
    <scope>NUCLEOTIDE SEQUENCE [LARGE SCALE GENOMIC DNA]</scope>
    <source>
        <strain evidence="8">JCM 17190</strain>
    </source>
</reference>
<keyword evidence="2 4" id="KW-0472">Membrane</keyword>
<keyword evidence="3" id="KW-0998">Cell outer membrane</keyword>
<evidence type="ECO:0000256" key="3">
    <source>
        <dbReference type="ARBA" id="ARBA00023237"/>
    </source>
</evidence>
<dbReference type="InterPro" id="IPR050330">
    <property type="entry name" value="Bact_OuterMem_StrucFunc"/>
</dbReference>
<organism evidence="7 8">
    <name type="scientific">Celeribacter arenosi</name>
    <dbReference type="NCBI Taxonomy" id="792649"/>
    <lineage>
        <taxon>Bacteria</taxon>
        <taxon>Pseudomonadati</taxon>
        <taxon>Pseudomonadota</taxon>
        <taxon>Alphaproteobacteria</taxon>
        <taxon>Rhodobacterales</taxon>
        <taxon>Roseobacteraceae</taxon>
        <taxon>Celeribacter</taxon>
    </lineage>
</organism>
<dbReference type="SUPFAM" id="SSF103088">
    <property type="entry name" value="OmpA-like"/>
    <property type="match status" value="1"/>
</dbReference>
<name>A0ABP7K880_9RHOB</name>
<comment type="subcellular location">
    <subcellularLocation>
        <location evidence="1">Cell outer membrane</location>
    </subcellularLocation>
</comment>
<dbReference type="PANTHER" id="PTHR30329:SF21">
    <property type="entry name" value="LIPOPROTEIN YIAD-RELATED"/>
    <property type="match status" value="1"/>
</dbReference>
<evidence type="ECO:0000256" key="5">
    <source>
        <dbReference type="SAM" id="SignalP"/>
    </source>
</evidence>
<evidence type="ECO:0000313" key="7">
    <source>
        <dbReference type="EMBL" id="GAA3868927.1"/>
    </source>
</evidence>
<evidence type="ECO:0000256" key="1">
    <source>
        <dbReference type="ARBA" id="ARBA00004442"/>
    </source>
</evidence>
<dbReference type="CDD" id="cd07185">
    <property type="entry name" value="OmpA_C-like"/>
    <property type="match status" value="1"/>
</dbReference>
<dbReference type="EMBL" id="BAABDF010000007">
    <property type="protein sequence ID" value="GAA3868927.1"/>
    <property type="molecule type" value="Genomic_DNA"/>
</dbReference>
<protein>
    <submittedName>
        <fullName evidence="7">OmpA family protein</fullName>
    </submittedName>
</protein>
<evidence type="ECO:0000256" key="4">
    <source>
        <dbReference type="PROSITE-ProRule" id="PRU00473"/>
    </source>
</evidence>